<dbReference type="AlphaFoldDB" id="A0A137NWS6"/>
<keyword evidence="9" id="KW-1185">Reference proteome</keyword>
<evidence type="ECO:0000256" key="2">
    <source>
        <dbReference type="ARBA" id="ARBA00022448"/>
    </source>
</evidence>
<dbReference type="PIRSF" id="PIRSF006060">
    <property type="entry name" value="AA_transporter"/>
    <property type="match status" value="1"/>
</dbReference>
<feature type="transmembrane region" description="Helical" evidence="7">
    <location>
        <begin position="491"/>
        <end position="509"/>
    </location>
</feature>
<keyword evidence="4 7" id="KW-1133">Transmembrane helix</keyword>
<gene>
    <name evidence="8" type="ORF">CONCODRAFT_43208</name>
</gene>
<sequence>MTKGIDKEEFGLPNYGENQGPAQRSGLARRPGEPGWKFFGRKLFNKRSIDELIAESQGELKATLNWFDLTCLGIGIIIGSGIFVYTGLVAAVNTGPAISSAFIIAGIVSTLSALSFSELASMIPVAGSAYTYAYATMGEIIAWIIGWNLILEYMAGSAAVSVGWSAYMVTFLNKAFGLVSNPHLVNSPIMWKESANAFYTTGHFVNIPAIVVAILVGCILVVGTKESAIFTTVMVCIKIVVVLLFIGFAAPHVDTSRYTPYLPENTGHYGEFGATGLLKGASVVFFAYIGFDSVSTAAQEAKNPGRDMPIGIISSLVICTVLYIAVSLVMVGIIDYKELNTSSPISTAINAINMPWLSAVVSFGAMAGLTSVMLVQIMAQARVFYSMARDGLLPPIFYKVHPRFKTPWLSTILITVIVAIMGAFLPTDFLGEMTSVGTLCAFFFVNLGVMVLRITQPTRPRRFTVPLGPYVIPLLGAASCIFLIATSAPTTIYRLFAWIGIGLVVYVLYGRRWSKVNNPEKWDNINVPEAMAAH</sequence>
<feature type="transmembrane region" description="Helical" evidence="7">
    <location>
        <begin position="433"/>
        <end position="455"/>
    </location>
</feature>
<feature type="transmembrane region" description="Helical" evidence="7">
    <location>
        <begin position="129"/>
        <end position="151"/>
    </location>
</feature>
<dbReference type="Pfam" id="PF13520">
    <property type="entry name" value="AA_permease_2"/>
    <property type="match status" value="1"/>
</dbReference>
<organism evidence="8 9">
    <name type="scientific">Conidiobolus coronatus (strain ATCC 28846 / CBS 209.66 / NRRL 28638)</name>
    <name type="common">Delacroixia coronata</name>
    <dbReference type="NCBI Taxonomy" id="796925"/>
    <lineage>
        <taxon>Eukaryota</taxon>
        <taxon>Fungi</taxon>
        <taxon>Fungi incertae sedis</taxon>
        <taxon>Zoopagomycota</taxon>
        <taxon>Entomophthoromycotina</taxon>
        <taxon>Entomophthoromycetes</taxon>
        <taxon>Entomophthorales</taxon>
        <taxon>Ancylistaceae</taxon>
        <taxon>Conidiobolus</taxon>
    </lineage>
</organism>
<dbReference type="GO" id="GO:0016020">
    <property type="term" value="C:membrane"/>
    <property type="evidence" value="ECO:0007669"/>
    <property type="project" value="UniProtKB-SubCell"/>
</dbReference>
<feature type="transmembrane region" description="Helical" evidence="7">
    <location>
        <begin position="66"/>
        <end position="85"/>
    </location>
</feature>
<keyword evidence="3 7" id="KW-0812">Transmembrane</keyword>
<dbReference type="EMBL" id="KQ964657">
    <property type="protein sequence ID" value="KXN67148.1"/>
    <property type="molecule type" value="Genomic_DNA"/>
</dbReference>
<keyword evidence="5 7" id="KW-0472">Membrane</keyword>
<dbReference type="PANTHER" id="PTHR43243:SF4">
    <property type="entry name" value="CATIONIC AMINO ACID TRANSPORTER 4"/>
    <property type="match status" value="1"/>
</dbReference>
<reference evidence="8 9" key="1">
    <citation type="journal article" date="2015" name="Genome Biol. Evol.">
        <title>Phylogenomic analyses indicate that early fungi evolved digesting cell walls of algal ancestors of land plants.</title>
        <authorList>
            <person name="Chang Y."/>
            <person name="Wang S."/>
            <person name="Sekimoto S."/>
            <person name="Aerts A.L."/>
            <person name="Choi C."/>
            <person name="Clum A."/>
            <person name="LaButti K.M."/>
            <person name="Lindquist E.A."/>
            <person name="Yee Ngan C."/>
            <person name="Ohm R.A."/>
            <person name="Salamov A.A."/>
            <person name="Grigoriev I.V."/>
            <person name="Spatafora J.W."/>
            <person name="Berbee M.L."/>
        </authorList>
    </citation>
    <scope>NUCLEOTIDE SEQUENCE [LARGE SCALE GENOMIC DNA]</scope>
    <source>
        <strain evidence="8 9">NRRL 28638</strain>
    </source>
</reference>
<comment type="subcellular location">
    <subcellularLocation>
        <location evidence="1">Membrane</location>
        <topology evidence="1">Multi-pass membrane protein</topology>
    </subcellularLocation>
</comment>
<dbReference type="STRING" id="796925.A0A137NWS6"/>
<evidence type="ECO:0000256" key="6">
    <source>
        <dbReference type="SAM" id="MobiDB-lite"/>
    </source>
</evidence>
<dbReference type="PANTHER" id="PTHR43243">
    <property type="entry name" value="INNER MEMBRANE TRANSPORTER YGJI-RELATED"/>
    <property type="match status" value="1"/>
</dbReference>
<evidence type="ECO:0000256" key="5">
    <source>
        <dbReference type="ARBA" id="ARBA00023136"/>
    </source>
</evidence>
<name>A0A137NWS6_CONC2</name>
<feature type="transmembrane region" description="Helical" evidence="7">
    <location>
        <begin position="408"/>
        <end position="427"/>
    </location>
</feature>
<evidence type="ECO:0000313" key="8">
    <source>
        <dbReference type="EMBL" id="KXN67148.1"/>
    </source>
</evidence>
<protein>
    <submittedName>
        <fullName evidence="8">Amino acid/polyamine/organocation transporter, APC superfamily</fullName>
    </submittedName>
</protein>
<dbReference type="Proteomes" id="UP000070444">
    <property type="component" value="Unassembled WGS sequence"/>
</dbReference>
<evidence type="ECO:0000256" key="7">
    <source>
        <dbReference type="SAM" id="Phobius"/>
    </source>
</evidence>
<feature type="transmembrane region" description="Helical" evidence="7">
    <location>
        <begin position="354"/>
        <end position="379"/>
    </location>
</feature>
<feature type="transmembrane region" description="Helical" evidence="7">
    <location>
        <begin position="158"/>
        <end position="177"/>
    </location>
</feature>
<keyword evidence="2" id="KW-0813">Transport</keyword>
<dbReference type="InterPro" id="IPR002293">
    <property type="entry name" value="AA/rel_permease1"/>
</dbReference>
<evidence type="ECO:0000256" key="3">
    <source>
        <dbReference type="ARBA" id="ARBA00022692"/>
    </source>
</evidence>
<feature type="transmembrane region" description="Helical" evidence="7">
    <location>
        <begin position="197"/>
        <end position="222"/>
    </location>
</feature>
<feature type="transmembrane region" description="Helical" evidence="7">
    <location>
        <begin position="467"/>
        <end position="485"/>
    </location>
</feature>
<dbReference type="OMA" id="WILGWDL"/>
<evidence type="ECO:0000256" key="4">
    <source>
        <dbReference type="ARBA" id="ARBA00022989"/>
    </source>
</evidence>
<dbReference type="OrthoDB" id="5982228at2759"/>
<accession>A0A137NWS6</accession>
<feature type="transmembrane region" description="Helical" evidence="7">
    <location>
        <begin position="97"/>
        <end position="117"/>
    </location>
</feature>
<dbReference type="Gene3D" id="1.20.1740.10">
    <property type="entry name" value="Amino acid/polyamine transporter I"/>
    <property type="match status" value="1"/>
</dbReference>
<evidence type="ECO:0000256" key="1">
    <source>
        <dbReference type="ARBA" id="ARBA00004141"/>
    </source>
</evidence>
<feature type="transmembrane region" description="Helical" evidence="7">
    <location>
        <begin position="312"/>
        <end position="334"/>
    </location>
</feature>
<evidence type="ECO:0000313" key="9">
    <source>
        <dbReference type="Proteomes" id="UP000070444"/>
    </source>
</evidence>
<feature type="transmembrane region" description="Helical" evidence="7">
    <location>
        <begin position="229"/>
        <end position="252"/>
    </location>
</feature>
<proteinExistence type="predicted"/>
<feature type="transmembrane region" description="Helical" evidence="7">
    <location>
        <begin position="272"/>
        <end position="291"/>
    </location>
</feature>
<dbReference type="GO" id="GO:0015171">
    <property type="term" value="F:amino acid transmembrane transporter activity"/>
    <property type="evidence" value="ECO:0007669"/>
    <property type="project" value="TreeGrafter"/>
</dbReference>
<feature type="region of interest" description="Disordered" evidence="6">
    <location>
        <begin position="11"/>
        <end position="33"/>
    </location>
</feature>